<name>A0A0D0DY79_9AGAM</name>
<keyword evidence="2" id="KW-1185">Reference proteome</keyword>
<dbReference type="AlphaFoldDB" id="A0A0D0DY79"/>
<accession>A0A0D0DY79</accession>
<dbReference type="HOGENOM" id="CLU_2590487_0_0_1"/>
<proteinExistence type="predicted"/>
<dbReference type="Proteomes" id="UP000054538">
    <property type="component" value="Unassembled WGS sequence"/>
</dbReference>
<organism evidence="1 2">
    <name type="scientific">Paxillus rubicundulus Ve08.2h10</name>
    <dbReference type="NCBI Taxonomy" id="930991"/>
    <lineage>
        <taxon>Eukaryota</taxon>
        <taxon>Fungi</taxon>
        <taxon>Dikarya</taxon>
        <taxon>Basidiomycota</taxon>
        <taxon>Agaricomycotina</taxon>
        <taxon>Agaricomycetes</taxon>
        <taxon>Agaricomycetidae</taxon>
        <taxon>Boletales</taxon>
        <taxon>Paxilineae</taxon>
        <taxon>Paxillaceae</taxon>
        <taxon>Paxillus</taxon>
    </lineage>
</organism>
<dbReference type="InParanoid" id="A0A0D0DY79"/>
<dbReference type="EMBL" id="KN824829">
    <property type="protein sequence ID" value="KIL00679.1"/>
    <property type="molecule type" value="Genomic_DNA"/>
</dbReference>
<dbReference type="OrthoDB" id="1880850at2759"/>
<evidence type="ECO:0000313" key="2">
    <source>
        <dbReference type="Proteomes" id="UP000054538"/>
    </source>
</evidence>
<evidence type="ECO:0000313" key="1">
    <source>
        <dbReference type="EMBL" id="KIL00679.1"/>
    </source>
</evidence>
<reference evidence="1 2" key="1">
    <citation type="submission" date="2014-04" db="EMBL/GenBank/DDBJ databases">
        <authorList>
            <consortium name="DOE Joint Genome Institute"/>
            <person name="Kuo A."/>
            <person name="Kohler A."/>
            <person name="Jargeat P."/>
            <person name="Nagy L.G."/>
            <person name="Floudas D."/>
            <person name="Copeland A."/>
            <person name="Barry K.W."/>
            <person name="Cichocki N."/>
            <person name="Veneault-Fourrey C."/>
            <person name="LaButti K."/>
            <person name="Lindquist E.A."/>
            <person name="Lipzen A."/>
            <person name="Lundell T."/>
            <person name="Morin E."/>
            <person name="Murat C."/>
            <person name="Sun H."/>
            <person name="Tunlid A."/>
            <person name="Henrissat B."/>
            <person name="Grigoriev I.V."/>
            <person name="Hibbett D.S."/>
            <person name="Martin F."/>
            <person name="Nordberg H.P."/>
            <person name="Cantor M.N."/>
            <person name="Hua S.X."/>
        </authorList>
    </citation>
    <scope>NUCLEOTIDE SEQUENCE [LARGE SCALE GENOMIC DNA]</scope>
    <source>
        <strain evidence="1 2">Ve08.2h10</strain>
    </source>
</reference>
<reference evidence="2" key="2">
    <citation type="submission" date="2015-01" db="EMBL/GenBank/DDBJ databases">
        <title>Evolutionary Origins and Diversification of the Mycorrhizal Mutualists.</title>
        <authorList>
            <consortium name="DOE Joint Genome Institute"/>
            <consortium name="Mycorrhizal Genomics Consortium"/>
            <person name="Kohler A."/>
            <person name="Kuo A."/>
            <person name="Nagy L.G."/>
            <person name="Floudas D."/>
            <person name="Copeland A."/>
            <person name="Barry K.W."/>
            <person name="Cichocki N."/>
            <person name="Veneault-Fourrey C."/>
            <person name="LaButti K."/>
            <person name="Lindquist E.A."/>
            <person name="Lipzen A."/>
            <person name="Lundell T."/>
            <person name="Morin E."/>
            <person name="Murat C."/>
            <person name="Riley R."/>
            <person name="Ohm R."/>
            <person name="Sun H."/>
            <person name="Tunlid A."/>
            <person name="Henrissat B."/>
            <person name="Grigoriev I.V."/>
            <person name="Hibbett D.S."/>
            <person name="Martin F."/>
        </authorList>
    </citation>
    <scope>NUCLEOTIDE SEQUENCE [LARGE SCALE GENOMIC DNA]</scope>
    <source>
        <strain evidence="2">Ve08.2h10</strain>
    </source>
</reference>
<gene>
    <name evidence="1" type="ORF">PAXRUDRAFT_821480</name>
</gene>
<protein>
    <submittedName>
        <fullName evidence="1">Uncharacterized protein</fullName>
    </submittedName>
</protein>
<sequence>MPKQVSANLEDNFVKDAKICKHRDGTSSMNEKHANTQADDLLFYCIDLKTSFPEHLPHSSLGLTPCFGRSPASFRYDELF</sequence>